<proteinExistence type="predicted"/>
<accession>A0A183TUD3</accession>
<name>A0A183TUD3_SCHSO</name>
<evidence type="ECO:0000313" key="1">
    <source>
        <dbReference type="EMBL" id="VDM06467.1"/>
    </source>
</evidence>
<evidence type="ECO:0000313" key="3">
    <source>
        <dbReference type="WBParaSite" id="SSLN_0002082501-mRNA-1"/>
    </source>
</evidence>
<reference evidence="3" key="1">
    <citation type="submission" date="2016-06" db="UniProtKB">
        <authorList>
            <consortium name="WormBaseParasite"/>
        </authorList>
    </citation>
    <scope>IDENTIFICATION</scope>
</reference>
<organism evidence="3">
    <name type="scientific">Schistocephalus solidus</name>
    <name type="common">Tapeworm</name>
    <dbReference type="NCBI Taxonomy" id="70667"/>
    <lineage>
        <taxon>Eukaryota</taxon>
        <taxon>Metazoa</taxon>
        <taxon>Spiralia</taxon>
        <taxon>Lophotrochozoa</taxon>
        <taxon>Platyhelminthes</taxon>
        <taxon>Cestoda</taxon>
        <taxon>Eucestoda</taxon>
        <taxon>Diphyllobothriidea</taxon>
        <taxon>Diphyllobothriidae</taxon>
        <taxon>Schistocephalus</taxon>
    </lineage>
</organism>
<keyword evidence="2" id="KW-1185">Reference proteome</keyword>
<sequence>MCAGLAPEHTRCARTHAHIRTYVLLCREPPTAASVCPQFVLAHVRPKVIDRQTDGSDVRVRTCNLRRGAAAGAAAIITTTTTTNASVVNELINYSFLHRPSAVHLRVPTGIQPARVRKLHHQPHLRNAENSRKITSSSFSAQSDSFSSARLTLNQAHTDTHAPTTGKGLRGQSNRTTGVRRTCWTFLGKFQEEEERQNSRTIEQSSSGRNFLELTEMLDLRRSCFCALWLCLLLLVNLSAIASSQRHALVNSLQTSARQAFWRSISPSNNAKEPGFFHNPQGAARIHATDSELRPDM</sequence>
<dbReference type="WBParaSite" id="SSLN_0002082501-mRNA-1">
    <property type="protein sequence ID" value="SSLN_0002082501-mRNA-1"/>
    <property type="gene ID" value="SSLN_0002082501"/>
</dbReference>
<dbReference type="EMBL" id="UYSU01052291">
    <property type="protein sequence ID" value="VDM06467.1"/>
    <property type="molecule type" value="Genomic_DNA"/>
</dbReference>
<dbReference type="Proteomes" id="UP000275846">
    <property type="component" value="Unassembled WGS sequence"/>
</dbReference>
<gene>
    <name evidence="1" type="ORF">SSLN_LOCUS20081</name>
</gene>
<dbReference type="AlphaFoldDB" id="A0A183TUD3"/>
<protein>
    <submittedName>
        <fullName evidence="3">Secreted protein</fullName>
    </submittedName>
</protein>
<reference evidence="1 2" key="2">
    <citation type="submission" date="2018-11" db="EMBL/GenBank/DDBJ databases">
        <authorList>
            <consortium name="Pathogen Informatics"/>
        </authorList>
    </citation>
    <scope>NUCLEOTIDE SEQUENCE [LARGE SCALE GENOMIC DNA]</scope>
    <source>
        <strain evidence="1 2">NST_G2</strain>
    </source>
</reference>
<evidence type="ECO:0000313" key="2">
    <source>
        <dbReference type="Proteomes" id="UP000275846"/>
    </source>
</evidence>